<evidence type="ECO:0000313" key="3">
    <source>
        <dbReference type="EMBL" id="NYH89180.1"/>
    </source>
</evidence>
<dbReference type="RefSeq" id="WP_179786956.1">
    <property type="nucleotide sequence ID" value="NZ_BAAARR010000002.1"/>
</dbReference>
<keyword evidence="4" id="KW-1185">Reference proteome</keyword>
<dbReference type="Gene3D" id="3.40.50.1000">
    <property type="entry name" value="HAD superfamily/HAD-like"/>
    <property type="match status" value="1"/>
</dbReference>
<dbReference type="SUPFAM" id="SSF56784">
    <property type="entry name" value="HAD-like"/>
    <property type="match status" value="1"/>
</dbReference>
<dbReference type="SFLD" id="SFLDS00003">
    <property type="entry name" value="Haloacid_Dehalogenase"/>
    <property type="match status" value="1"/>
</dbReference>
<dbReference type="Gene3D" id="1.10.150.240">
    <property type="entry name" value="Putative phosphatase, domain 2"/>
    <property type="match status" value="1"/>
</dbReference>
<proteinExistence type="predicted"/>
<dbReference type="PANTHER" id="PTHR43316">
    <property type="entry name" value="HYDROLASE, HALOACID DELAHOGENASE-RELATED"/>
    <property type="match status" value="1"/>
</dbReference>
<dbReference type="Proteomes" id="UP000579605">
    <property type="component" value="Unassembled WGS sequence"/>
</dbReference>
<keyword evidence="1 3" id="KW-0378">Hydrolase</keyword>
<feature type="region of interest" description="Disordered" evidence="2">
    <location>
        <begin position="1"/>
        <end position="23"/>
    </location>
</feature>
<comment type="caution">
    <text evidence="3">The sequence shown here is derived from an EMBL/GenBank/DDBJ whole genome shotgun (WGS) entry which is preliminary data.</text>
</comment>
<organism evidence="3 4">
    <name type="scientific">Actinopolymorpha rutila</name>
    <dbReference type="NCBI Taxonomy" id="446787"/>
    <lineage>
        <taxon>Bacteria</taxon>
        <taxon>Bacillati</taxon>
        <taxon>Actinomycetota</taxon>
        <taxon>Actinomycetes</taxon>
        <taxon>Propionibacteriales</taxon>
        <taxon>Actinopolymorphaceae</taxon>
        <taxon>Actinopolymorpha</taxon>
    </lineage>
</organism>
<evidence type="ECO:0000256" key="2">
    <source>
        <dbReference type="SAM" id="MobiDB-lite"/>
    </source>
</evidence>
<gene>
    <name evidence="3" type="ORF">F4554_001818</name>
</gene>
<accession>A0A852ZJ62</accession>
<dbReference type="InterPro" id="IPR051540">
    <property type="entry name" value="S-2-haloacid_dehalogenase"/>
</dbReference>
<dbReference type="InterPro" id="IPR023214">
    <property type="entry name" value="HAD_sf"/>
</dbReference>
<dbReference type="PANTHER" id="PTHR43316:SF8">
    <property type="entry name" value="HAD FAMILY HYDROLASE"/>
    <property type="match status" value="1"/>
</dbReference>
<dbReference type="Pfam" id="PF00702">
    <property type="entry name" value="Hydrolase"/>
    <property type="match status" value="1"/>
</dbReference>
<evidence type="ECO:0000256" key="1">
    <source>
        <dbReference type="ARBA" id="ARBA00022801"/>
    </source>
</evidence>
<dbReference type="InterPro" id="IPR036412">
    <property type="entry name" value="HAD-like_sf"/>
</dbReference>
<dbReference type="InterPro" id="IPR023198">
    <property type="entry name" value="PGP-like_dom2"/>
</dbReference>
<feature type="compositionally biased region" description="Low complexity" evidence="2">
    <location>
        <begin position="1"/>
        <end position="17"/>
    </location>
</feature>
<name>A0A852ZJ62_9ACTN</name>
<dbReference type="AlphaFoldDB" id="A0A852ZJ62"/>
<dbReference type="SFLD" id="SFLDG01129">
    <property type="entry name" value="C1.5:_HAD__Beta-PGM__Phosphata"/>
    <property type="match status" value="1"/>
</dbReference>
<protein>
    <submittedName>
        <fullName evidence="3">Putative hydrolase of the HAD superfamily</fullName>
    </submittedName>
</protein>
<reference evidence="3 4" key="1">
    <citation type="submission" date="2020-07" db="EMBL/GenBank/DDBJ databases">
        <title>Sequencing the genomes of 1000 actinobacteria strains.</title>
        <authorList>
            <person name="Klenk H.-P."/>
        </authorList>
    </citation>
    <scope>NUCLEOTIDE SEQUENCE [LARGE SCALE GENOMIC DNA]</scope>
    <source>
        <strain evidence="3 4">DSM 18448</strain>
    </source>
</reference>
<sequence length="249" mass="27967">MTSPTTRSTSTDPTATPNAPVPPGQVLIFDADDTLWEMNQLFERVIEDYLDWLEHPTLDRTAIRRILDDIEAANAVAHGYGSKVFLRSLGECLEHLRARPATARERAEIDELAVALIEHRVELLPGVAQTLDTLGRRHQLRLLTKGDLEEQQRKIDVSNLAHHFAGIHIVAEKRVDTYVELTATHALEPARTWMIGNSPKSDINPARQAGMNAVFIPNQHTWVLEHDEVDPADTGVLRLDAFTDLLDHF</sequence>
<dbReference type="EMBL" id="JACBZH010000001">
    <property type="protein sequence ID" value="NYH89180.1"/>
    <property type="molecule type" value="Genomic_DNA"/>
</dbReference>
<dbReference type="GO" id="GO:0016787">
    <property type="term" value="F:hydrolase activity"/>
    <property type="evidence" value="ECO:0007669"/>
    <property type="project" value="UniProtKB-KW"/>
</dbReference>
<evidence type="ECO:0000313" key="4">
    <source>
        <dbReference type="Proteomes" id="UP000579605"/>
    </source>
</evidence>